<comment type="caution">
    <text evidence="2">The sequence shown here is derived from an EMBL/GenBank/DDBJ whole genome shotgun (WGS) entry which is preliminary data.</text>
</comment>
<accession>A0A9W8YV96</accession>
<feature type="region of interest" description="Disordered" evidence="1">
    <location>
        <begin position="180"/>
        <end position="227"/>
    </location>
</feature>
<feature type="region of interest" description="Disordered" evidence="1">
    <location>
        <begin position="309"/>
        <end position="335"/>
    </location>
</feature>
<dbReference type="OrthoDB" id="3625020at2759"/>
<feature type="compositionally biased region" description="Polar residues" evidence="1">
    <location>
        <begin position="217"/>
        <end position="227"/>
    </location>
</feature>
<proteinExistence type="predicted"/>
<dbReference type="Proteomes" id="UP001140453">
    <property type="component" value="Unassembled WGS sequence"/>
</dbReference>
<evidence type="ECO:0000313" key="3">
    <source>
        <dbReference type="Proteomes" id="UP001140453"/>
    </source>
</evidence>
<reference evidence="2" key="1">
    <citation type="submission" date="2022-10" db="EMBL/GenBank/DDBJ databases">
        <title>Tapping the CABI collections for fungal endophytes: first genome assemblies for Collariella, Neodidymelliopsis, Ascochyta clinopodiicola, Didymella pomorum, Didymosphaeria variabile, Neocosmospora piperis and Neocucurbitaria cava.</title>
        <authorList>
            <person name="Hill R."/>
        </authorList>
    </citation>
    <scope>NUCLEOTIDE SEQUENCE</scope>
    <source>
        <strain evidence="2">IMI 355082</strain>
    </source>
</reference>
<feature type="compositionally biased region" description="Low complexity" evidence="1">
    <location>
        <begin position="205"/>
        <end position="215"/>
    </location>
</feature>
<name>A0A9W8YV96_9PEZI</name>
<gene>
    <name evidence="2" type="ORF">N0V93_005730</name>
</gene>
<dbReference type="EMBL" id="JAPEVB010000003">
    <property type="protein sequence ID" value="KAJ4392108.1"/>
    <property type="molecule type" value="Genomic_DNA"/>
</dbReference>
<keyword evidence="3" id="KW-1185">Reference proteome</keyword>
<feature type="region of interest" description="Disordered" evidence="1">
    <location>
        <begin position="378"/>
        <end position="410"/>
    </location>
</feature>
<organism evidence="2 3">
    <name type="scientific">Gnomoniopsis smithogilvyi</name>
    <dbReference type="NCBI Taxonomy" id="1191159"/>
    <lineage>
        <taxon>Eukaryota</taxon>
        <taxon>Fungi</taxon>
        <taxon>Dikarya</taxon>
        <taxon>Ascomycota</taxon>
        <taxon>Pezizomycotina</taxon>
        <taxon>Sordariomycetes</taxon>
        <taxon>Sordariomycetidae</taxon>
        <taxon>Diaporthales</taxon>
        <taxon>Gnomoniaceae</taxon>
        <taxon>Gnomoniopsis</taxon>
    </lineage>
</organism>
<evidence type="ECO:0000256" key="1">
    <source>
        <dbReference type="SAM" id="MobiDB-lite"/>
    </source>
</evidence>
<sequence length="410" mass="44778">MDHRLQPEMQLPAVQLSHGDSDNVPQTGAVDIYAHQHSLTLQDQRYLSFQQSNKGHELLEQASQRCGRMAENHGFLSSQNSTHPPAHTMRDGNSHLQYWNYGPQYAPSQPAAGPMGVSLYGYQSTYRSPLYEAPPDFYAQVQEQYNVGPKLDTCGQSSTAMASINTIQDADASKVDDLAFSGGEQDDATTRYTSAWPSSQRPAESVSSTSPSFNSPCAYTSSSRSNDAIHSLTPQPTRTSHYNALAVNHSDSYLGGSKVENHGSHKPVTALSSASSGYSFGSDGSAQIMPVSPQQPASQMVIQKPSAQHVAPVASSAKVDKHEATGRRRRIRSTTRVGVPRWTPEELCRALEMRGSGLTVREIAEALQRSESSVNGKIWREMGNDAHKSDKKYQRGSRIAQQAANRDHSD</sequence>
<feature type="compositionally biased region" description="Basic and acidic residues" evidence="1">
    <location>
        <begin position="378"/>
        <end position="393"/>
    </location>
</feature>
<evidence type="ECO:0000313" key="2">
    <source>
        <dbReference type="EMBL" id="KAJ4392108.1"/>
    </source>
</evidence>
<dbReference type="Gene3D" id="1.10.10.60">
    <property type="entry name" value="Homeodomain-like"/>
    <property type="match status" value="1"/>
</dbReference>
<dbReference type="AlphaFoldDB" id="A0A9W8YV96"/>
<protein>
    <submittedName>
        <fullName evidence="2">Uncharacterized protein</fullName>
    </submittedName>
</protein>
<feature type="compositionally biased region" description="Polar residues" evidence="1">
    <location>
        <begin position="190"/>
        <end position="202"/>
    </location>
</feature>